<dbReference type="Pfam" id="PF00657">
    <property type="entry name" value="Lipase_GDSL"/>
    <property type="match status" value="1"/>
</dbReference>
<keyword evidence="4" id="KW-0325">Glycoprotein</keyword>
<evidence type="ECO:0000256" key="3">
    <source>
        <dbReference type="ARBA" id="ARBA00022801"/>
    </source>
</evidence>
<dbReference type="HOGENOM" id="CLU_015101_2_1_1"/>
<organism evidence="6 7">
    <name type="scientific">Leersia perrieri</name>
    <dbReference type="NCBI Taxonomy" id="77586"/>
    <lineage>
        <taxon>Eukaryota</taxon>
        <taxon>Viridiplantae</taxon>
        <taxon>Streptophyta</taxon>
        <taxon>Embryophyta</taxon>
        <taxon>Tracheophyta</taxon>
        <taxon>Spermatophyta</taxon>
        <taxon>Magnoliopsida</taxon>
        <taxon>Liliopsida</taxon>
        <taxon>Poales</taxon>
        <taxon>Poaceae</taxon>
        <taxon>BOP clade</taxon>
        <taxon>Oryzoideae</taxon>
        <taxon>Oryzeae</taxon>
        <taxon>Oryzinae</taxon>
        <taxon>Leersia</taxon>
    </lineage>
</organism>
<dbReference type="InterPro" id="IPR036514">
    <property type="entry name" value="SGNH_hydro_sf"/>
</dbReference>
<evidence type="ECO:0000256" key="5">
    <source>
        <dbReference type="SAM" id="SignalP"/>
    </source>
</evidence>
<dbReference type="STRING" id="77586.A0A0D9XJB5"/>
<sequence length="427" mass="44177">MAPLFLRLLVAAAAALLGVLAVAVSVAGEAGYARVFSFGDSLTDTGNALHLPCTGGGGPASRPPYGETFFRRPTGRASDGRLALDFLVEALRLPHPAPYIAAVAGGGKTAGEFRHGVNFAVGGSTALSPEFYEGRGLKPFVPVSLANQTVWFQQVVRLLGSSSVHGSKKHFIKVDRDVPTAGRNVQCIIAVLSVTCRKKFMASSLFIVGEIGVNDYFVSLVGNLTVGEVSTFVPNIVAAIRFVVNEVIVAGATTVVVPGMIPLGCEPQLLALYDNDAAAAGGDYDPKSGCMTRLNALAELHNRELSRAIGELRREHPAASVVYADLYGAVTDIVVSPGRHGFRDDTPLAACCGAAGAGAYNFNVTAFCGAAGTTACADPSAYVSWDGVHFTEAANRQIACAVLNGGGAAPTTWLAASMAGRSKIGCT</sequence>
<dbReference type="SUPFAM" id="SSF52266">
    <property type="entry name" value="SGNH hydrolase"/>
    <property type="match status" value="1"/>
</dbReference>
<reference evidence="6" key="3">
    <citation type="submission" date="2015-04" db="UniProtKB">
        <authorList>
            <consortium name="EnsemblPlants"/>
        </authorList>
    </citation>
    <scope>IDENTIFICATION</scope>
</reference>
<evidence type="ECO:0000256" key="2">
    <source>
        <dbReference type="ARBA" id="ARBA00022729"/>
    </source>
</evidence>
<name>A0A0D9XJB5_9ORYZ</name>
<dbReference type="InterPro" id="IPR035669">
    <property type="entry name" value="SGNH_plant_lipase-like"/>
</dbReference>
<dbReference type="PANTHER" id="PTHR22835">
    <property type="entry name" value="ZINC FINGER FYVE DOMAIN CONTAINING PROTEIN"/>
    <property type="match status" value="1"/>
</dbReference>
<evidence type="ECO:0000256" key="1">
    <source>
        <dbReference type="ARBA" id="ARBA00008668"/>
    </source>
</evidence>
<dbReference type="Gene3D" id="3.40.50.1110">
    <property type="entry name" value="SGNH hydrolase"/>
    <property type="match status" value="1"/>
</dbReference>
<dbReference type="InterPro" id="IPR001087">
    <property type="entry name" value="GDSL"/>
</dbReference>
<dbReference type="Gramene" id="LPERR10G06160.1">
    <property type="protein sequence ID" value="LPERR10G06160.1"/>
    <property type="gene ID" value="LPERR10G06160"/>
</dbReference>
<evidence type="ECO:0008006" key="8">
    <source>
        <dbReference type="Google" id="ProtNLM"/>
    </source>
</evidence>
<reference evidence="7" key="2">
    <citation type="submission" date="2013-12" db="EMBL/GenBank/DDBJ databases">
        <authorList>
            <person name="Yu Y."/>
            <person name="Lee S."/>
            <person name="de Baynast K."/>
            <person name="Wissotski M."/>
            <person name="Liu L."/>
            <person name="Talag J."/>
            <person name="Goicoechea J."/>
            <person name="Angelova A."/>
            <person name="Jetty R."/>
            <person name="Kudrna D."/>
            <person name="Golser W."/>
            <person name="Rivera L."/>
            <person name="Zhang J."/>
            <person name="Wing R."/>
        </authorList>
    </citation>
    <scope>NUCLEOTIDE SEQUENCE</scope>
</reference>
<dbReference type="CDD" id="cd01837">
    <property type="entry name" value="SGNH_plant_lipase_like"/>
    <property type="match status" value="1"/>
</dbReference>
<evidence type="ECO:0000256" key="4">
    <source>
        <dbReference type="ARBA" id="ARBA00023180"/>
    </source>
</evidence>
<evidence type="ECO:0000313" key="7">
    <source>
        <dbReference type="Proteomes" id="UP000032180"/>
    </source>
</evidence>
<dbReference type="AlphaFoldDB" id="A0A0D9XJB5"/>
<dbReference type="EnsemblPlants" id="LPERR10G06160.1">
    <property type="protein sequence ID" value="LPERR10G06160.1"/>
    <property type="gene ID" value="LPERR10G06160"/>
</dbReference>
<keyword evidence="7" id="KW-1185">Reference proteome</keyword>
<feature type="chain" id="PRO_5002350464" description="Esterase" evidence="5">
    <location>
        <begin position="22"/>
        <end position="427"/>
    </location>
</feature>
<keyword evidence="3" id="KW-0378">Hydrolase</keyword>
<protein>
    <recommendedName>
        <fullName evidence="8">Esterase</fullName>
    </recommendedName>
</protein>
<dbReference type="Proteomes" id="UP000032180">
    <property type="component" value="Chromosome 10"/>
</dbReference>
<comment type="similarity">
    <text evidence="1">Belongs to the 'GDSL' lipolytic enzyme family.</text>
</comment>
<dbReference type="eggNOG" id="ENOG502QSMM">
    <property type="taxonomic scope" value="Eukaryota"/>
</dbReference>
<proteinExistence type="inferred from homology"/>
<reference evidence="6 7" key="1">
    <citation type="submission" date="2012-08" db="EMBL/GenBank/DDBJ databases">
        <title>Oryza genome evolution.</title>
        <authorList>
            <person name="Wing R.A."/>
        </authorList>
    </citation>
    <scope>NUCLEOTIDE SEQUENCE</scope>
</reference>
<keyword evidence="2 5" id="KW-0732">Signal</keyword>
<feature type="signal peptide" evidence="5">
    <location>
        <begin position="1"/>
        <end position="21"/>
    </location>
</feature>
<dbReference type="PANTHER" id="PTHR22835:SF166">
    <property type="entry name" value="GDSL-LIKE LIPASE_ACYLHYDROLASE FAMILY PROTEIN, EXPRESSED"/>
    <property type="match status" value="1"/>
</dbReference>
<accession>A0A0D9XJB5</accession>
<dbReference type="GO" id="GO:0016788">
    <property type="term" value="F:hydrolase activity, acting on ester bonds"/>
    <property type="evidence" value="ECO:0007669"/>
    <property type="project" value="InterPro"/>
</dbReference>
<evidence type="ECO:0000313" key="6">
    <source>
        <dbReference type="EnsemblPlants" id="LPERR10G06160.1"/>
    </source>
</evidence>